<dbReference type="InterPro" id="IPR016159">
    <property type="entry name" value="Cullin_repeat-like_dom_sf"/>
</dbReference>
<dbReference type="SUPFAM" id="SSF74788">
    <property type="entry name" value="Cullin repeat-like"/>
    <property type="match status" value="1"/>
</dbReference>
<evidence type="ECO:0000256" key="1">
    <source>
        <dbReference type="ARBA" id="ARBA00006756"/>
    </source>
</evidence>
<evidence type="ECO:0000313" key="7">
    <source>
        <dbReference type="RefSeq" id="XP_029637695.1"/>
    </source>
</evidence>
<comment type="function">
    <text evidence="5">Component of the exocyst complex involved in the docking of exocytic vesicles with fusion sites on the plasma membrane.</text>
</comment>
<dbReference type="GO" id="GO:0015031">
    <property type="term" value="P:protein transport"/>
    <property type="evidence" value="ECO:0007669"/>
    <property type="project" value="UniProtKB-KW"/>
</dbReference>
<dbReference type="Proteomes" id="UP000515154">
    <property type="component" value="Linkage group LG6"/>
</dbReference>
<sequence>MDMDDISVLKADIDRKLEKEMYNLSVLKESLNKSNTNTQNMLAILNSFETRLCKLENTILPVYQETENLRRRQENIDKTMSTLDNVLGYYHIAKDLEFAIKEGPIASGLEKYLEHMESVLKAVRYFKDHNPGSLELTEVVQLFEDGKEVLGKEFESQLSRYGKPVPPILILDMLGTDEELQSGNGEPDILEHLPEKVAKELGDISRWLVTNGNTTNFLNVYTSSRSDILVRSLHGLKEHLKSASGSSNCGYTQHSPALTGKIRPTKEMTPWKALKFPGYLKKASTSLIKSSFESGHRRTGSSTEGVKEDPAEIEVEFYITEMTALLKLMQSEAQLMNGIIPEKYQRMEFDKVILRALEMVVSEGEAIAANAKKNIARHEYTSVLSIFPIVQHLRCIKPQFDLTLEGCQAPTRSKLASLLSVLDSTGAKALDDFIENIKIDPEKVSNMPKDGTVHELTNHTIIFLVQLKEYAETAGAMLMKYGVSTVVFSFTVSFLATDPSAPSVGKDTEKSKLKLADYITKVLSELGLNLTNKSETYSDQTLKYIFLLNNYNYIIKSLKTSGLLDFIHLWNKDVGTFYDNNITEQKKNYSQSWSRVLHYILEVHKPISVQRAQQPELAKLKDKERQNIKDKFTGFNKELEEIYRIQKSYAIPDLDLRQSLKKENKDYILPMYQMFRDKYTQLNFTKNPDKYIKYTVEDVGKMIDKFFDASA</sequence>
<evidence type="ECO:0000256" key="4">
    <source>
        <dbReference type="ARBA" id="ARBA00026169"/>
    </source>
</evidence>
<dbReference type="GO" id="GO:0000145">
    <property type="term" value="C:exocyst"/>
    <property type="evidence" value="ECO:0007669"/>
    <property type="project" value="InterPro"/>
</dbReference>
<dbReference type="Pfam" id="PF03081">
    <property type="entry name" value="Exo70_C"/>
    <property type="match status" value="1"/>
</dbReference>
<keyword evidence="3 5" id="KW-0268">Exocytosis</keyword>
<proteinExistence type="inferred from homology"/>
<dbReference type="GO" id="GO:0006887">
    <property type="term" value="P:exocytosis"/>
    <property type="evidence" value="ECO:0007669"/>
    <property type="project" value="UniProtKB-KW"/>
</dbReference>
<dbReference type="PANTHER" id="PTHR12542:SF41">
    <property type="entry name" value="EXOCYST COMPLEX COMPONENT 7"/>
    <property type="match status" value="1"/>
</dbReference>
<keyword evidence="6" id="KW-1185">Reference proteome</keyword>
<accession>A0A6P7SHL0</accession>
<keyword evidence="5" id="KW-0653">Protein transport</keyword>
<gene>
    <name evidence="7" type="primary">LOC115212972</name>
</gene>
<evidence type="ECO:0000256" key="5">
    <source>
        <dbReference type="RuleBase" id="RU365026"/>
    </source>
</evidence>
<dbReference type="RefSeq" id="XP_029637695.1">
    <property type="nucleotide sequence ID" value="XM_029781835.2"/>
</dbReference>
<dbReference type="PANTHER" id="PTHR12542">
    <property type="entry name" value="EXOCYST COMPLEX PROTEIN EXO70"/>
    <property type="match status" value="1"/>
</dbReference>
<comment type="similarity">
    <text evidence="1 5">Belongs to the EXO70 family.</text>
</comment>
<evidence type="ECO:0000313" key="6">
    <source>
        <dbReference type="Proteomes" id="UP000515154"/>
    </source>
</evidence>
<dbReference type="KEGG" id="osn:115212972"/>
<dbReference type="Pfam" id="PF20669">
    <property type="entry name" value="Exo70_N"/>
    <property type="match status" value="1"/>
</dbReference>
<keyword evidence="2 5" id="KW-0813">Transport</keyword>
<dbReference type="InterPro" id="IPR004140">
    <property type="entry name" value="Exo70"/>
</dbReference>
<organism evidence="6 7">
    <name type="scientific">Octopus sinensis</name>
    <name type="common">East Asian common octopus</name>
    <dbReference type="NCBI Taxonomy" id="2607531"/>
    <lineage>
        <taxon>Eukaryota</taxon>
        <taxon>Metazoa</taxon>
        <taxon>Spiralia</taxon>
        <taxon>Lophotrochozoa</taxon>
        <taxon>Mollusca</taxon>
        <taxon>Cephalopoda</taxon>
        <taxon>Coleoidea</taxon>
        <taxon>Octopodiformes</taxon>
        <taxon>Octopoda</taxon>
        <taxon>Incirrata</taxon>
        <taxon>Octopodidae</taxon>
        <taxon>Octopus</taxon>
    </lineage>
</organism>
<evidence type="ECO:0000256" key="3">
    <source>
        <dbReference type="ARBA" id="ARBA00022483"/>
    </source>
</evidence>
<dbReference type="Gene3D" id="1.20.1280.170">
    <property type="entry name" value="Exocyst complex component Exo70"/>
    <property type="match status" value="2"/>
</dbReference>
<reference evidence="7" key="1">
    <citation type="submission" date="2025-08" db="UniProtKB">
        <authorList>
            <consortium name="RefSeq"/>
        </authorList>
    </citation>
    <scope>IDENTIFICATION</scope>
</reference>
<protein>
    <recommendedName>
        <fullName evidence="4 5">Exocyst complex component 7</fullName>
    </recommendedName>
    <alternativeName>
        <fullName evidence="5">Exocyst complex component Exo70</fullName>
    </alternativeName>
</protein>
<dbReference type="GO" id="GO:0005546">
    <property type="term" value="F:phosphatidylinositol-4,5-bisphosphate binding"/>
    <property type="evidence" value="ECO:0007669"/>
    <property type="project" value="InterPro"/>
</dbReference>
<evidence type="ECO:0000256" key="2">
    <source>
        <dbReference type="ARBA" id="ARBA00022448"/>
    </source>
</evidence>
<dbReference type="InterPro" id="IPR046364">
    <property type="entry name" value="Exo70_C"/>
</dbReference>
<name>A0A6P7SHL0_9MOLL</name>
<dbReference type="AlphaFoldDB" id="A0A6P7SHL0"/>